<dbReference type="PANTHER" id="PTHR24305:SF223">
    <property type="entry name" value="CYTOCHROME P450-DIT2"/>
    <property type="match status" value="1"/>
</dbReference>
<dbReference type="PRINTS" id="PR00465">
    <property type="entry name" value="EP450IV"/>
</dbReference>
<keyword evidence="4 7" id="KW-0479">Metal-binding</keyword>
<evidence type="ECO:0000313" key="8">
    <source>
        <dbReference type="EMBL" id="CEJ81612.1"/>
    </source>
</evidence>
<dbReference type="InterPro" id="IPR001128">
    <property type="entry name" value="Cyt_P450"/>
</dbReference>
<dbReference type="Pfam" id="PF00067">
    <property type="entry name" value="p450"/>
    <property type="match status" value="1"/>
</dbReference>
<dbReference type="GO" id="GO:0004497">
    <property type="term" value="F:monooxygenase activity"/>
    <property type="evidence" value="ECO:0007669"/>
    <property type="project" value="UniProtKB-KW"/>
</dbReference>
<reference evidence="8 9" key="1">
    <citation type="journal article" date="2015" name="Genome Announc.">
        <title>Draft Genome Sequence and Gene Annotation of the Entomopathogenic Fungus Verticillium hemipterigenum.</title>
        <authorList>
            <person name="Horn F."/>
            <person name="Habel A."/>
            <person name="Scharf D.H."/>
            <person name="Dworschak J."/>
            <person name="Brakhage A.A."/>
            <person name="Guthke R."/>
            <person name="Hertweck C."/>
            <person name="Linde J."/>
        </authorList>
    </citation>
    <scope>NUCLEOTIDE SEQUENCE [LARGE SCALE GENOMIC DNA]</scope>
</reference>
<dbReference type="Proteomes" id="UP000039046">
    <property type="component" value="Unassembled WGS sequence"/>
</dbReference>
<dbReference type="OrthoDB" id="1470350at2759"/>
<sequence>MFPLCFLPILLAALFLSFFVYYTSLPINFPRNIPIISIYARLYDVLRGTTETDFYNARVRHHAEKHGAVGIWLEGKWTVVITKPDLLSQMFRDRTNSLARCGLYQRVPEGIGAQLFGENIIDSDGDLHRHFRDIIKPGIEMRHNFTSLRYKSSQLAIRLIDIQETATDCSGAAIAEPVFWWSVSVFGEYFLDIEFDELKFLECNIQAILGAQNSSVIGRLEGLFPILGNLPWTWATTHQTRKRFHNLEAILMDHVSRVPPPALLSKSQEKVIHRMNAAHLDGSMSDFHYKSNLKQLFVAGTENVEAVLVSAMLELAKSRLVLDRLYLELTRDLPTDYSETDVRQLPFLSAVIYETLRLYPPLAFMRNRLTKESYQLSEDILLPADSVLGRHIYGLHTDPTVWSDACVFNPDRWGADIDAVYSMVRRLQANGHFLPFGLHARRCPGSPFAITQLRIALCELVRRLDWTLSPEYRFSFIDGGLLAPFGCKFVFSKRN</sequence>
<evidence type="ECO:0000256" key="6">
    <source>
        <dbReference type="ARBA" id="ARBA00023033"/>
    </source>
</evidence>
<dbReference type="GO" id="GO:0020037">
    <property type="term" value="F:heme binding"/>
    <property type="evidence" value="ECO:0007669"/>
    <property type="project" value="InterPro"/>
</dbReference>
<dbReference type="STRING" id="1531966.A0A0A1T5P1"/>
<evidence type="ECO:0000256" key="1">
    <source>
        <dbReference type="ARBA" id="ARBA00001971"/>
    </source>
</evidence>
<evidence type="ECO:0000256" key="7">
    <source>
        <dbReference type="PIRSR" id="PIRSR602403-1"/>
    </source>
</evidence>
<dbReference type="InterPro" id="IPR036396">
    <property type="entry name" value="Cyt_P450_sf"/>
</dbReference>
<keyword evidence="5 7" id="KW-0408">Iron</keyword>
<dbReference type="EMBL" id="CDHN01000001">
    <property type="protein sequence ID" value="CEJ81612.1"/>
    <property type="molecule type" value="Genomic_DNA"/>
</dbReference>
<dbReference type="AlphaFoldDB" id="A0A0A1T5P1"/>
<keyword evidence="3 7" id="KW-0349">Heme</keyword>
<dbReference type="HOGENOM" id="CLU_031576_0_0_1"/>
<keyword evidence="9" id="KW-1185">Reference proteome</keyword>
<comment type="similarity">
    <text evidence="2">Belongs to the cytochrome P450 family.</text>
</comment>
<accession>A0A0A1T5P1</accession>
<protein>
    <recommendedName>
        <fullName evidence="10">Cytochrome P450</fullName>
    </recommendedName>
</protein>
<dbReference type="GO" id="GO:0005506">
    <property type="term" value="F:iron ion binding"/>
    <property type="evidence" value="ECO:0007669"/>
    <property type="project" value="InterPro"/>
</dbReference>
<dbReference type="InterPro" id="IPR050121">
    <property type="entry name" value="Cytochrome_P450_monoxygenase"/>
</dbReference>
<dbReference type="Gene3D" id="1.10.630.10">
    <property type="entry name" value="Cytochrome P450"/>
    <property type="match status" value="1"/>
</dbReference>
<evidence type="ECO:0000256" key="4">
    <source>
        <dbReference type="ARBA" id="ARBA00022723"/>
    </source>
</evidence>
<dbReference type="PANTHER" id="PTHR24305">
    <property type="entry name" value="CYTOCHROME P450"/>
    <property type="match status" value="1"/>
</dbReference>
<dbReference type="GO" id="GO:0016705">
    <property type="term" value="F:oxidoreductase activity, acting on paired donors, with incorporation or reduction of molecular oxygen"/>
    <property type="evidence" value="ECO:0007669"/>
    <property type="project" value="InterPro"/>
</dbReference>
<dbReference type="SUPFAM" id="SSF48264">
    <property type="entry name" value="Cytochrome P450"/>
    <property type="match status" value="1"/>
</dbReference>
<evidence type="ECO:0008006" key="10">
    <source>
        <dbReference type="Google" id="ProtNLM"/>
    </source>
</evidence>
<name>A0A0A1T5P1_9HYPO</name>
<keyword evidence="6" id="KW-0560">Oxidoreductase</keyword>
<proteinExistence type="inferred from homology"/>
<dbReference type="PRINTS" id="PR00385">
    <property type="entry name" value="P450"/>
</dbReference>
<dbReference type="InterPro" id="IPR002403">
    <property type="entry name" value="Cyt_P450_E_grp-IV"/>
</dbReference>
<gene>
    <name evidence="8" type="ORF">VHEMI01732</name>
</gene>
<evidence type="ECO:0000313" key="9">
    <source>
        <dbReference type="Proteomes" id="UP000039046"/>
    </source>
</evidence>
<evidence type="ECO:0000256" key="2">
    <source>
        <dbReference type="ARBA" id="ARBA00010617"/>
    </source>
</evidence>
<organism evidence="8 9">
    <name type="scientific">[Torrubiella] hemipterigena</name>
    <dbReference type="NCBI Taxonomy" id="1531966"/>
    <lineage>
        <taxon>Eukaryota</taxon>
        <taxon>Fungi</taxon>
        <taxon>Dikarya</taxon>
        <taxon>Ascomycota</taxon>
        <taxon>Pezizomycotina</taxon>
        <taxon>Sordariomycetes</taxon>
        <taxon>Hypocreomycetidae</taxon>
        <taxon>Hypocreales</taxon>
        <taxon>Clavicipitaceae</taxon>
        <taxon>Clavicipitaceae incertae sedis</taxon>
        <taxon>'Torrubiella' clade</taxon>
    </lineage>
</organism>
<evidence type="ECO:0000256" key="5">
    <source>
        <dbReference type="ARBA" id="ARBA00023004"/>
    </source>
</evidence>
<feature type="binding site" description="axial binding residue" evidence="7">
    <location>
        <position position="443"/>
    </location>
    <ligand>
        <name>heme</name>
        <dbReference type="ChEBI" id="CHEBI:30413"/>
    </ligand>
    <ligandPart>
        <name>Fe</name>
        <dbReference type="ChEBI" id="CHEBI:18248"/>
    </ligandPart>
</feature>
<comment type="cofactor">
    <cofactor evidence="1 7">
        <name>heme</name>
        <dbReference type="ChEBI" id="CHEBI:30413"/>
    </cofactor>
</comment>
<keyword evidence="6" id="KW-0503">Monooxygenase</keyword>
<evidence type="ECO:0000256" key="3">
    <source>
        <dbReference type="ARBA" id="ARBA00022617"/>
    </source>
</evidence>